<evidence type="ECO:0000313" key="3">
    <source>
        <dbReference type="RefSeq" id="XP_013416596.1"/>
    </source>
</evidence>
<dbReference type="PANTHER" id="PTHR21113:SF4">
    <property type="entry name" value="CHITIN-BINDING TYPE-4 DOMAIN-CONTAINING PROTEIN"/>
    <property type="match status" value="1"/>
</dbReference>
<dbReference type="Pfam" id="PF03067">
    <property type="entry name" value="LPMO_10"/>
    <property type="match status" value="1"/>
</dbReference>
<dbReference type="KEGG" id="lak:106178104"/>
<gene>
    <name evidence="3" type="primary">LOC106178104</name>
</gene>
<dbReference type="InParanoid" id="A0A1S3K2W6"/>
<protein>
    <submittedName>
        <fullName evidence="3">Uncharacterized protein LOC106178104</fullName>
    </submittedName>
</protein>
<dbReference type="InterPro" id="IPR004302">
    <property type="entry name" value="Cellulose/chitin-bd_N"/>
</dbReference>
<feature type="domain" description="Chitin-binding type-4" evidence="1">
    <location>
        <begin position="7"/>
        <end position="150"/>
    </location>
</feature>
<dbReference type="RefSeq" id="XP_013416596.1">
    <property type="nucleotide sequence ID" value="XM_013561142.1"/>
</dbReference>
<dbReference type="Proteomes" id="UP000085678">
    <property type="component" value="Unplaced"/>
</dbReference>
<dbReference type="AlphaFoldDB" id="A0A1S3K2W6"/>
<dbReference type="PANTHER" id="PTHR21113">
    <property type="entry name" value="AGAP001705-PA"/>
    <property type="match status" value="1"/>
</dbReference>
<accession>A0A1S3K2W6</accession>
<evidence type="ECO:0000313" key="2">
    <source>
        <dbReference type="Proteomes" id="UP000085678"/>
    </source>
</evidence>
<dbReference type="GeneID" id="106178104"/>
<proteinExistence type="predicted"/>
<reference evidence="3" key="1">
    <citation type="submission" date="2025-08" db="UniProtKB">
        <authorList>
            <consortium name="RefSeq"/>
        </authorList>
    </citation>
    <scope>IDENTIFICATION</scope>
    <source>
        <tissue evidence="3">Gonads</tissue>
    </source>
</reference>
<organism evidence="2 3">
    <name type="scientific">Lingula anatina</name>
    <name type="common">Brachiopod</name>
    <name type="synonym">Lingula unguis</name>
    <dbReference type="NCBI Taxonomy" id="7574"/>
    <lineage>
        <taxon>Eukaryota</taxon>
        <taxon>Metazoa</taxon>
        <taxon>Spiralia</taxon>
        <taxon>Lophotrochozoa</taxon>
        <taxon>Brachiopoda</taxon>
        <taxon>Linguliformea</taxon>
        <taxon>Lingulata</taxon>
        <taxon>Lingulida</taxon>
        <taxon>Linguloidea</taxon>
        <taxon>Lingulidae</taxon>
        <taxon>Lingula</taxon>
    </lineage>
</organism>
<dbReference type="OrthoDB" id="64893at2759"/>
<sequence>MNCCRRQYRQNGGQCGVCGDPWDEPPPRANENGGTFDFGIISRIYKIGKTITAKVDITANHRGWFEFRLCPNDEPTVQVTHECLDQYLLELADGSGTRWEVSSDEKRLFEIQLRLPSFLRCEHCVFQWKYHAGNTWGTREQEEFYGCADIQITDDDAKLTVSSTIATGVTTSTFPITSSTTTASALLETDSAAIEPLSSKPTSKQCVGLPPYDRNIAINEWCTDQCNKIPMYCPPTMCICEY</sequence>
<evidence type="ECO:0000259" key="1">
    <source>
        <dbReference type="Pfam" id="PF03067"/>
    </source>
</evidence>
<name>A0A1S3K2W6_LINAN</name>
<keyword evidence="2" id="KW-1185">Reference proteome</keyword>
<dbReference type="STRING" id="7574.A0A1S3K2W6"/>